<dbReference type="AlphaFoldDB" id="A0A1M7ZZJ8"/>
<reference evidence="2" key="1">
    <citation type="submission" date="2016-12" db="EMBL/GenBank/DDBJ databases">
        <authorList>
            <person name="Varghese N."/>
            <person name="Submissions S."/>
        </authorList>
    </citation>
    <scope>NUCLEOTIDE SEQUENCE [LARGE SCALE GENOMIC DNA]</scope>
    <source>
        <strain evidence="2">DSM 18830</strain>
    </source>
</reference>
<dbReference type="EMBL" id="FRYK01000005">
    <property type="protein sequence ID" value="SHO74057.1"/>
    <property type="molecule type" value="Genomic_DNA"/>
</dbReference>
<gene>
    <name evidence="1" type="ORF">SAMN05443547_2439</name>
</gene>
<organism evidence="1 2">
    <name type="scientific">Flavobacterium cucumis</name>
    <dbReference type="NCBI Taxonomy" id="416016"/>
    <lineage>
        <taxon>Bacteria</taxon>
        <taxon>Pseudomonadati</taxon>
        <taxon>Bacteroidota</taxon>
        <taxon>Flavobacteriia</taxon>
        <taxon>Flavobacteriales</taxon>
        <taxon>Flavobacteriaceae</taxon>
        <taxon>Flavobacterium</taxon>
    </lineage>
</organism>
<sequence>MKTRYNNIQKLNITTMIDCFNPSSNVAPKYDFGCMNKQVQTNRHLE</sequence>
<dbReference type="Proteomes" id="UP000184611">
    <property type="component" value="Unassembled WGS sequence"/>
</dbReference>
<keyword evidence="2" id="KW-1185">Reference proteome</keyword>
<proteinExistence type="predicted"/>
<evidence type="ECO:0000313" key="1">
    <source>
        <dbReference type="EMBL" id="SHO74057.1"/>
    </source>
</evidence>
<protein>
    <submittedName>
        <fullName evidence="1">Uncharacterized protein</fullName>
    </submittedName>
</protein>
<accession>A0A1M7ZZJ8</accession>
<evidence type="ECO:0000313" key="2">
    <source>
        <dbReference type="Proteomes" id="UP000184611"/>
    </source>
</evidence>
<name>A0A1M7ZZJ8_9FLAO</name>